<evidence type="ECO:0000313" key="1">
    <source>
        <dbReference type="EMBL" id="GJT48628.1"/>
    </source>
</evidence>
<dbReference type="EMBL" id="BQNB010016170">
    <property type="protein sequence ID" value="GJT48628.1"/>
    <property type="molecule type" value="Genomic_DNA"/>
</dbReference>
<gene>
    <name evidence="1" type="ORF">Tco_0974785</name>
</gene>
<comment type="caution">
    <text evidence="1">The sequence shown here is derived from an EMBL/GenBank/DDBJ whole genome shotgun (WGS) entry which is preliminary data.</text>
</comment>
<keyword evidence="2" id="KW-1185">Reference proteome</keyword>
<proteinExistence type="predicted"/>
<feature type="non-terminal residue" evidence="1">
    <location>
        <position position="47"/>
    </location>
</feature>
<reference evidence="1" key="1">
    <citation type="journal article" date="2022" name="Int. J. Mol. Sci.">
        <title>Draft Genome of Tanacetum Coccineum: Genomic Comparison of Closely Related Tanacetum-Family Plants.</title>
        <authorList>
            <person name="Yamashiro T."/>
            <person name="Shiraishi A."/>
            <person name="Nakayama K."/>
            <person name="Satake H."/>
        </authorList>
    </citation>
    <scope>NUCLEOTIDE SEQUENCE</scope>
</reference>
<organism evidence="1 2">
    <name type="scientific">Tanacetum coccineum</name>
    <dbReference type="NCBI Taxonomy" id="301880"/>
    <lineage>
        <taxon>Eukaryota</taxon>
        <taxon>Viridiplantae</taxon>
        <taxon>Streptophyta</taxon>
        <taxon>Embryophyta</taxon>
        <taxon>Tracheophyta</taxon>
        <taxon>Spermatophyta</taxon>
        <taxon>Magnoliopsida</taxon>
        <taxon>eudicotyledons</taxon>
        <taxon>Gunneridae</taxon>
        <taxon>Pentapetalae</taxon>
        <taxon>asterids</taxon>
        <taxon>campanulids</taxon>
        <taxon>Asterales</taxon>
        <taxon>Asteraceae</taxon>
        <taxon>Asteroideae</taxon>
        <taxon>Anthemideae</taxon>
        <taxon>Anthemidinae</taxon>
        <taxon>Tanacetum</taxon>
    </lineage>
</organism>
<reference evidence="1" key="2">
    <citation type="submission" date="2022-01" db="EMBL/GenBank/DDBJ databases">
        <authorList>
            <person name="Yamashiro T."/>
            <person name="Shiraishi A."/>
            <person name="Satake H."/>
            <person name="Nakayama K."/>
        </authorList>
    </citation>
    <scope>NUCLEOTIDE SEQUENCE</scope>
</reference>
<protein>
    <submittedName>
        <fullName evidence="1">Uncharacterized protein</fullName>
    </submittedName>
</protein>
<sequence>MHNNIMAAGSRDRPPMLATGRYAQWRSRFLRYIDTRPNGDALRKCIL</sequence>
<dbReference type="Proteomes" id="UP001151760">
    <property type="component" value="Unassembled WGS sequence"/>
</dbReference>
<evidence type="ECO:0000313" key="2">
    <source>
        <dbReference type="Proteomes" id="UP001151760"/>
    </source>
</evidence>
<accession>A0ABQ5ECK7</accession>
<name>A0ABQ5ECK7_9ASTR</name>